<organism evidence="1 2">
    <name type="scientific">Kineosporia mesophila</name>
    <dbReference type="NCBI Taxonomy" id="566012"/>
    <lineage>
        <taxon>Bacteria</taxon>
        <taxon>Bacillati</taxon>
        <taxon>Actinomycetota</taxon>
        <taxon>Actinomycetes</taxon>
        <taxon>Kineosporiales</taxon>
        <taxon>Kineosporiaceae</taxon>
        <taxon>Kineosporia</taxon>
    </lineage>
</organism>
<dbReference type="RefSeq" id="WP_231484642.1">
    <property type="nucleotide sequence ID" value="NZ_BAAAZO010000009.1"/>
</dbReference>
<reference evidence="2" key="1">
    <citation type="journal article" date="2019" name="Int. J. Syst. Evol. Microbiol.">
        <title>The Global Catalogue of Microorganisms (GCM) 10K type strain sequencing project: providing services to taxonomists for standard genome sequencing and annotation.</title>
        <authorList>
            <consortium name="The Broad Institute Genomics Platform"/>
            <consortium name="The Broad Institute Genome Sequencing Center for Infectious Disease"/>
            <person name="Wu L."/>
            <person name="Ma J."/>
        </authorList>
    </citation>
    <scope>NUCLEOTIDE SEQUENCE [LARGE SCALE GENOMIC DNA]</scope>
    <source>
        <strain evidence="2">JCM 16902</strain>
    </source>
</reference>
<sequence length="288" mass="32298">MKYVYSIVRFVPDAFRGEFVNVAIIAGSEATGEWIVRRVDNVQHARRIGGSVPITPVWSYLDGVENLIDQLGEDQLTEESLELNREWLRRESTRLRNLVQVTTPSAVLADSLEDAVNHMFEVFVVDPEKRTRKTRRAAVSALRSAFEATLSEPRDHLFERVSALVGRQQSTIDFAVANGSLAQLAHGWSFQTQDPASTVQQIKAWSWTMRDLREHGGVVRTPGDNREYAVSSDVPIRVVYVAPDTDEARRSLDEALEVFSNLEVTAVTTDEAYLVARDARDALETGHS</sequence>
<evidence type="ECO:0000313" key="1">
    <source>
        <dbReference type="EMBL" id="GAA3625249.1"/>
    </source>
</evidence>
<comment type="caution">
    <text evidence="1">The sequence shown here is derived from an EMBL/GenBank/DDBJ whole genome shotgun (WGS) entry which is preliminary data.</text>
</comment>
<protein>
    <recommendedName>
        <fullName evidence="3">DUF3037 domain-containing protein</fullName>
    </recommendedName>
</protein>
<name>A0ABP7A5G8_9ACTN</name>
<evidence type="ECO:0000313" key="2">
    <source>
        <dbReference type="Proteomes" id="UP001501074"/>
    </source>
</evidence>
<proteinExistence type="predicted"/>
<dbReference type="Proteomes" id="UP001501074">
    <property type="component" value="Unassembled WGS sequence"/>
</dbReference>
<evidence type="ECO:0008006" key="3">
    <source>
        <dbReference type="Google" id="ProtNLM"/>
    </source>
</evidence>
<dbReference type="InterPro" id="IPR021398">
    <property type="entry name" value="DUF3037"/>
</dbReference>
<dbReference type="Pfam" id="PF11236">
    <property type="entry name" value="DUF3037"/>
    <property type="match status" value="1"/>
</dbReference>
<dbReference type="EMBL" id="BAAAZO010000009">
    <property type="protein sequence ID" value="GAA3625249.1"/>
    <property type="molecule type" value="Genomic_DNA"/>
</dbReference>
<accession>A0ABP7A5G8</accession>
<gene>
    <name evidence="1" type="ORF">GCM10022223_48020</name>
</gene>
<keyword evidence="2" id="KW-1185">Reference proteome</keyword>